<dbReference type="SMART" id="SM00448">
    <property type="entry name" value="REC"/>
    <property type="match status" value="1"/>
</dbReference>
<proteinExistence type="predicted"/>
<dbReference type="AlphaFoldDB" id="A0A0R1F2C9"/>
<keyword evidence="4 9" id="KW-0902">Two-component regulatory system</keyword>
<dbReference type="PIRSF" id="PIRSF006171">
    <property type="entry name" value="RR_citrat_malat"/>
    <property type="match status" value="1"/>
</dbReference>
<keyword evidence="6 9" id="KW-0238">DNA-binding</keyword>
<feature type="modified residue" description="4-aspartylphosphate" evidence="10">
    <location>
        <position position="54"/>
    </location>
</feature>
<evidence type="ECO:0000256" key="6">
    <source>
        <dbReference type="ARBA" id="ARBA00023125"/>
    </source>
</evidence>
<comment type="subcellular location">
    <subcellularLocation>
        <location evidence="1 9">Cytoplasm</location>
    </subcellularLocation>
</comment>
<keyword evidence="5 9" id="KW-0805">Transcription regulation</keyword>
<evidence type="ECO:0000256" key="3">
    <source>
        <dbReference type="ARBA" id="ARBA00022553"/>
    </source>
</evidence>
<evidence type="ECO:0000256" key="8">
    <source>
        <dbReference type="ARBA" id="ARBA00023163"/>
    </source>
</evidence>
<dbReference type="EMBL" id="AZCT01000002">
    <property type="protein sequence ID" value="KRK13186.1"/>
    <property type="molecule type" value="Genomic_DNA"/>
</dbReference>
<dbReference type="Gene3D" id="3.40.50.2300">
    <property type="match status" value="1"/>
</dbReference>
<evidence type="ECO:0000256" key="9">
    <source>
        <dbReference type="PIRNR" id="PIRNR006171"/>
    </source>
</evidence>
<reference evidence="12 13" key="1">
    <citation type="journal article" date="2015" name="Genome Announc.">
        <title>Expanding the biotechnology potential of lactobacilli through comparative genomics of 213 strains and associated genera.</title>
        <authorList>
            <person name="Sun Z."/>
            <person name="Harris H.M."/>
            <person name="McCann A."/>
            <person name="Guo C."/>
            <person name="Argimon S."/>
            <person name="Zhang W."/>
            <person name="Yang X."/>
            <person name="Jeffery I.B."/>
            <person name="Cooney J.C."/>
            <person name="Kagawa T.F."/>
            <person name="Liu W."/>
            <person name="Song Y."/>
            <person name="Salvetti E."/>
            <person name="Wrobel A."/>
            <person name="Rasinkangas P."/>
            <person name="Parkhill J."/>
            <person name="Rea M.C."/>
            <person name="O'Sullivan O."/>
            <person name="Ritari J."/>
            <person name="Douillard F.P."/>
            <person name="Paul Ross R."/>
            <person name="Yang R."/>
            <person name="Briner A.E."/>
            <person name="Felis G.E."/>
            <person name="de Vos W.M."/>
            <person name="Barrangou R."/>
            <person name="Klaenhammer T.R."/>
            <person name="Caufield P.W."/>
            <person name="Cui Y."/>
            <person name="Zhang H."/>
            <person name="O'Toole P.W."/>
        </authorList>
    </citation>
    <scope>NUCLEOTIDE SEQUENCE [LARGE SCALE GENOMIC DNA]</scope>
    <source>
        <strain evidence="12 13">DSM 20178</strain>
    </source>
</reference>
<evidence type="ECO:0000259" key="11">
    <source>
        <dbReference type="PROSITE" id="PS50110"/>
    </source>
</evidence>
<keyword evidence="7 9" id="KW-0010">Activator</keyword>
<keyword evidence="3 10" id="KW-0597">Phosphoprotein</keyword>
<dbReference type="SUPFAM" id="SSF52172">
    <property type="entry name" value="CheY-like"/>
    <property type="match status" value="1"/>
</dbReference>
<sequence length="227" mass="26024">MTNILIVEDDPMVQFIHRNYLEKIGTFTNIYSSETISEARNLLATRSIQLILLDIRLKDGNGIDLLTELRRTKQTVDVILITAANEVEIINDALHLGVIDYLIKPFTLQRFEKSIHRFYAKNRMFDSDQLNQNQLDAYLEPQPHASAPLELDKGLSMATLKIIQEAIAQLSQPFTVPQLTAKTGLSHVSVRKYLNFLEAHHFLKSDTIYRKTGRPFKTYQLLTTLPI</sequence>
<evidence type="ECO:0000256" key="4">
    <source>
        <dbReference type="ARBA" id="ARBA00023012"/>
    </source>
</evidence>
<comment type="caution">
    <text evidence="12">The sequence shown here is derived from an EMBL/GenBank/DDBJ whole genome shotgun (WGS) entry which is preliminary data.</text>
</comment>
<dbReference type="CDD" id="cd19925">
    <property type="entry name" value="REC_citrate_TCS"/>
    <property type="match status" value="1"/>
</dbReference>
<evidence type="ECO:0000256" key="5">
    <source>
        <dbReference type="ARBA" id="ARBA00023015"/>
    </source>
</evidence>
<dbReference type="InterPro" id="IPR001789">
    <property type="entry name" value="Sig_transdc_resp-reg_receiver"/>
</dbReference>
<evidence type="ECO:0000256" key="1">
    <source>
        <dbReference type="ARBA" id="ARBA00004496"/>
    </source>
</evidence>
<dbReference type="eggNOG" id="COG4565">
    <property type="taxonomic scope" value="Bacteria"/>
</dbReference>
<dbReference type="GO" id="GO:0005737">
    <property type="term" value="C:cytoplasm"/>
    <property type="evidence" value="ECO:0007669"/>
    <property type="project" value="UniProtKB-SubCell"/>
</dbReference>
<organism evidence="12 13">
    <name type="scientific">Lacticaseibacillus zeae DSM 20178 = KCTC 3804</name>
    <dbReference type="NCBI Taxonomy" id="1423816"/>
    <lineage>
        <taxon>Bacteria</taxon>
        <taxon>Bacillati</taxon>
        <taxon>Bacillota</taxon>
        <taxon>Bacilli</taxon>
        <taxon>Lactobacillales</taxon>
        <taxon>Lactobacillaceae</taxon>
        <taxon>Lacticaseibacillus</taxon>
    </lineage>
</organism>
<dbReference type="InterPro" id="IPR011006">
    <property type="entry name" value="CheY-like_superfamily"/>
</dbReference>
<feature type="domain" description="Response regulatory" evidence="11">
    <location>
        <begin position="3"/>
        <end position="119"/>
    </location>
</feature>
<evidence type="ECO:0000256" key="7">
    <source>
        <dbReference type="ARBA" id="ARBA00023159"/>
    </source>
</evidence>
<dbReference type="Proteomes" id="UP000051984">
    <property type="component" value="Unassembled WGS sequence"/>
</dbReference>
<dbReference type="PATRIC" id="fig|1423816.3.peg.1443"/>
<dbReference type="SUPFAM" id="SSF46785">
    <property type="entry name" value="Winged helix' DNA-binding domain"/>
    <property type="match status" value="1"/>
</dbReference>
<dbReference type="Pfam" id="PF00072">
    <property type="entry name" value="Response_reg"/>
    <property type="match status" value="1"/>
</dbReference>
<dbReference type="InterPro" id="IPR036390">
    <property type="entry name" value="WH_DNA-bd_sf"/>
</dbReference>
<dbReference type="GO" id="GO:0000156">
    <property type="term" value="F:phosphorelay response regulator activity"/>
    <property type="evidence" value="ECO:0007669"/>
    <property type="project" value="TreeGrafter"/>
</dbReference>
<dbReference type="PANTHER" id="PTHR45526">
    <property type="entry name" value="TRANSCRIPTIONAL REGULATORY PROTEIN DPIA"/>
    <property type="match status" value="1"/>
</dbReference>
<dbReference type="PANTHER" id="PTHR45526:SF1">
    <property type="entry name" value="TRANSCRIPTIONAL REGULATORY PROTEIN DCUR-RELATED"/>
    <property type="match status" value="1"/>
</dbReference>
<gene>
    <name evidence="12" type="ORF">FD51_GL001383</name>
</gene>
<dbReference type="InterPro" id="IPR024187">
    <property type="entry name" value="Sig_transdc_resp-reg_cit/mal"/>
</dbReference>
<dbReference type="RefSeq" id="WP_010490416.1">
    <property type="nucleotide sequence ID" value="NZ_AZCT01000002.1"/>
</dbReference>
<evidence type="ECO:0000313" key="13">
    <source>
        <dbReference type="Proteomes" id="UP000051984"/>
    </source>
</evidence>
<protein>
    <recommendedName>
        <fullName evidence="9">Transcriptional regulatory protein</fullName>
    </recommendedName>
</protein>
<evidence type="ECO:0000313" key="12">
    <source>
        <dbReference type="EMBL" id="KRK13186.1"/>
    </source>
</evidence>
<dbReference type="GO" id="GO:0003677">
    <property type="term" value="F:DNA binding"/>
    <property type="evidence" value="ECO:0007669"/>
    <property type="project" value="UniProtKB-KW"/>
</dbReference>
<dbReference type="PROSITE" id="PS50110">
    <property type="entry name" value="RESPONSE_REGULATORY"/>
    <property type="match status" value="1"/>
</dbReference>
<evidence type="ECO:0000256" key="2">
    <source>
        <dbReference type="ARBA" id="ARBA00022490"/>
    </source>
</evidence>
<keyword evidence="2 9" id="KW-0963">Cytoplasm</keyword>
<keyword evidence="8 9" id="KW-0804">Transcription</keyword>
<dbReference type="InterPro" id="IPR051271">
    <property type="entry name" value="2C-system_Tx_regulators"/>
</dbReference>
<dbReference type="GO" id="GO:0003700">
    <property type="term" value="F:DNA-binding transcription factor activity"/>
    <property type="evidence" value="ECO:0007669"/>
    <property type="project" value="InterPro"/>
</dbReference>
<accession>A0A0R1F2C9</accession>
<evidence type="ECO:0000256" key="10">
    <source>
        <dbReference type="PROSITE-ProRule" id="PRU00169"/>
    </source>
</evidence>
<name>A0A0R1F2C9_LACZE</name>